<evidence type="ECO:0000313" key="1">
    <source>
        <dbReference type="EMBL" id="AJK69242.1"/>
    </source>
</evidence>
<name>A0A0B6TGZ9_9CORY</name>
<sequence>MVDLAGLYGQEWSEYAFTCGYSSDTYTADMLGVDADDVPDLSTAYAGEAIILRSAEGDITYDAWPRSRVRYCSTGEPFLWHPISADHPLTFQVSGELDGESTWAFLPAP</sequence>
<gene>
    <name evidence="1" type="ORF">B840_08220</name>
</gene>
<dbReference type="EMBL" id="CP007790">
    <property type="protein sequence ID" value="AJK69242.1"/>
    <property type="molecule type" value="Genomic_DNA"/>
</dbReference>
<dbReference type="HOGENOM" id="CLU_2179430_0_0_11"/>
<keyword evidence="2" id="KW-1185">Reference proteome</keyword>
<reference evidence="1 2" key="1">
    <citation type="submission" date="2014-05" db="EMBL/GenBank/DDBJ databases">
        <title>Complete genome sequence of Corynebacterium marinum DSM 44953.</title>
        <authorList>
            <person name="Schaffert L."/>
            <person name="Albersmeier A."/>
            <person name="Kalinowski J."/>
            <person name="Ruckert C."/>
        </authorList>
    </citation>
    <scope>NUCLEOTIDE SEQUENCE [LARGE SCALE GENOMIC DNA]</scope>
    <source>
        <strain evidence="1 2">DSM 44953</strain>
    </source>
</reference>
<dbReference type="KEGG" id="cmq:B840_08220"/>
<dbReference type="STRING" id="1224162.B840_08220"/>
<protein>
    <submittedName>
        <fullName evidence="1">Uncharacterized protein</fullName>
    </submittedName>
</protein>
<accession>A0A0B6TGZ9</accession>
<organism evidence="1 2">
    <name type="scientific">Corynebacterium marinum DSM 44953</name>
    <dbReference type="NCBI Taxonomy" id="1224162"/>
    <lineage>
        <taxon>Bacteria</taxon>
        <taxon>Bacillati</taxon>
        <taxon>Actinomycetota</taxon>
        <taxon>Actinomycetes</taxon>
        <taxon>Mycobacteriales</taxon>
        <taxon>Corynebacteriaceae</taxon>
        <taxon>Corynebacterium</taxon>
    </lineage>
</organism>
<dbReference type="AlphaFoldDB" id="A0A0B6TGZ9"/>
<evidence type="ECO:0000313" key="2">
    <source>
        <dbReference type="Proteomes" id="UP000031928"/>
    </source>
</evidence>
<dbReference type="Proteomes" id="UP000031928">
    <property type="component" value="Chromosome"/>
</dbReference>
<proteinExistence type="predicted"/>